<dbReference type="Pfam" id="PF04392">
    <property type="entry name" value="ABC_sub_bind"/>
    <property type="match status" value="1"/>
</dbReference>
<proteinExistence type="predicted"/>
<keyword evidence="2" id="KW-1185">Reference proteome</keyword>
<dbReference type="Gene3D" id="3.40.50.2300">
    <property type="match status" value="2"/>
</dbReference>
<evidence type="ECO:0008006" key="3">
    <source>
        <dbReference type="Google" id="ProtNLM"/>
    </source>
</evidence>
<reference evidence="1" key="1">
    <citation type="journal article" date="2021" name="Front. Microbiol.">
        <title>Comprehensive Comparative Genomics and Phenotyping of Methylobacterium Species.</title>
        <authorList>
            <person name="Alessa O."/>
            <person name="Ogura Y."/>
            <person name="Fujitani Y."/>
            <person name="Takami H."/>
            <person name="Hayashi T."/>
            <person name="Sahin N."/>
            <person name="Tani A."/>
        </authorList>
    </citation>
    <scope>NUCLEOTIDE SEQUENCE</scope>
    <source>
        <strain evidence="1">DSM 17168</strain>
    </source>
</reference>
<dbReference type="CDD" id="cd06325">
    <property type="entry name" value="PBP1_ABC_unchar_transporter"/>
    <property type="match status" value="1"/>
</dbReference>
<evidence type="ECO:0000313" key="2">
    <source>
        <dbReference type="Proteomes" id="UP001055153"/>
    </source>
</evidence>
<evidence type="ECO:0000313" key="1">
    <source>
        <dbReference type="EMBL" id="GJE00799.1"/>
    </source>
</evidence>
<dbReference type="PANTHER" id="PTHR35271">
    <property type="entry name" value="ABC TRANSPORTER, SUBSTRATE-BINDING LIPOPROTEIN-RELATED"/>
    <property type="match status" value="1"/>
</dbReference>
<dbReference type="PANTHER" id="PTHR35271:SF1">
    <property type="entry name" value="ABC TRANSPORTER, SUBSTRATE-BINDING LIPOPROTEIN"/>
    <property type="match status" value="1"/>
</dbReference>
<reference evidence="1" key="2">
    <citation type="submission" date="2021-08" db="EMBL/GenBank/DDBJ databases">
        <authorList>
            <person name="Tani A."/>
            <person name="Ola A."/>
            <person name="Ogura Y."/>
            <person name="Katsura K."/>
            <person name="Hayashi T."/>
        </authorList>
    </citation>
    <scope>NUCLEOTIDE SEQUENCE</scope>
    <source>
        <strain evidence="1">DSM 17168</strain>
    </source>
</reference>
<dbReference type="InterPro" id="IPR007487">
    <property type="entry name" value="ABC_transpt-TYRBP-like"/>
</dbReference>
<dbReference type="EMBL" id="BPQQ01000031">
    <property type="protein sequence ID" value="GJE00799.1"/>
    <property type="molecule type" value="Genomic_DNA"/>
</dbReference>
<accession>A0ABQ4SE14</accession>
<comment type="caution">
    <text evidence="1">The sequence shown here is derived from an EMBL/GenBank/DDBJ whole genome shotgun (WGS) entry which is preliminary data.</text>
</comment>
<name>A0ABQ4SE14_9HYPH</name>
<sequence>MIADSATSPPRASRRRAAAVRRRAVVAWLGGAAAYPSRAFGQEAALPVIGYLGSESPERYASRLAAFHTGLAEAGFVEGRNVAVAYRWADGQYGRLPALAADLAAQGVTAIIAPGGAEVVLAAKAASATIPIVFELGGDPIALGVVASLSRPGGNLTGVSSLSVGVTPKRLEFMHELLPKAPAWAAAVNPTSPTSRSQLKDLQAAAASLGVQLHGLRASAEEEFDALFTETRRLGAAGLVFSSDPYFAYRSHRLAELAVRHAVPAITQSRDFPLAGGLMSYGGDFEQSHRHTGLYAGRILKGERPAELPVQLVTKVELFVNLAAAARLGLAVPASILTSADTVVE</sequence>
<dbReference type="Proteomes" id="UP001055153">
    <property type="component" value="Unassembled WGS sequence"/>
</dbReference>
<protein>
    <recommendedName>
        <fullName evidence="3">ABC transporter substrate-binding protein</fullName>
    </recommendedName>
</protein>
<gene>
    <name evidence="1" type="ORF">GMJLKIPL_2726</name>
</gene>
<organism evidence="1 2">
    <name type="scientific">Methylobacterium isbiliense</name>
    <dbReference type="NCBI Taxonomy" id="315478"/>
    <lineage>
        <taxon>Bacteria</taxon>
        <taxon>Pseudomonadati</taxon>
        <taxon>Pseudomonadota</taxon>
        <taxon>Alphaproteobacteria</taxon>
        <taxon>Hyphomicrobiales</taxon>
        <taxon>Methylobacteriaceae</taxon>
        <taxon>Methylobacterium</taxon>
    </lineage>
</organism>